<dbReference type="Pfam" id="PF00578">
    <property type="entry name" value="AhpC-TSA"/>
    <property type="match status" value="1"/>
</dbReference>
<evidence type="ECO:0000256" key="2">
    <source>
        <dbReference type="ARBA" id="ARBA00022862"/>
    </source>
</evidence>
<dbReference type="InterPro" id="IPR000866">
    <property type="entry name" value="AhpC/TSA"/>
</dbReference>
<evidence type="ECO:0000313" key="10">
    <source>
        <dbReference type="Proteomes" id="UP000799438"/>
    </source>
</evidence>
<dbReference type="PANTHER" id="PTHR43503:SF9">
    <property type="entry name" value="PEROXIREDOXIN PRX1, MITOCHONDRIAL"/>
    <property type="match status" value="1"/>
</dbReference>
<proteinExistence type="inferred from homology"/>
<dbReference type="InterPro" id="IPR024706">
    <property type="entry name" value="Peroxiredoxin_AhpC-typ"/>
</dbReference>
<evidence type="ECO:0000259" key="8">
    <source>
        <dbReference type="PROSITE" id="PS51352"/>
    </source>
</evidence>
<dbReference type="RefSeq" id="XP_033403119.1">
    <property type="nucleotide sequence ID" value="XM_033537801.1"/>
</dbReference>
<dbReference type="FunFam" id="3.30.1020.10:FF:000001">
    <property type="entry name" value="1-Cys peroxiredoxin"/>
    <property type="match status" value="1"/>
</dbReference>
<dbReference type="PROSITE" id="PS51352">
    <property type="entry name" value="THIOREDOXIN_2"/>
    <property type="match status" value="1"/>
</dbReference>
<dbReference type="InterPro" id="IPR019479">
    <property type="entry name" value="Peroxiredoxin_C"/>
</dbReference>
<dbReference type="GO" id="GO:0005829">
    <property type="term" value="C:cytosol"/>
    <property type="evidence" value="ECO:0007669"/>
    <property type="project" value="TreeGrafter"/>
</dbReference>
<keyword evidence="4 6" id="KW-0676">Redox-active center</keyword>
<keyword evidence="1 6" id="KW-0575">Peroxidase</keyword>
<dbReference type="InterPro" id="IPR045020">
    <property type="entry name" value="PRX_1cys"/>
</dbReference>
<dbReference type="GeneID" id="54295297"/>
<protein>
    <recommendedName>
        <fullName evidence="8">Thioredoxin domain-containing protein</fullName>
    </recommendedName>
</protein>
<evidence type="ECO:0000313" key="9">
    <source>
        <dbReference type="EMBL" id="KAF2147411.1"/>
    </source>
</evidence>
<keyword evidence="10" id="KW-1185">Reference proteome</keyword>
<feature type="active site" description="Cysteine sulfenic acid (-SOH) intermediate; for peroxidase activity" evidence="7">
    <location>
        <position position="93"/>
    </location>
</feature>
<evidence type="ECO:0000256" key="6">
    <source>
        <dbReference type="PIRNR" id="PIRNR000239"/>
    </source>
</evidence>
<accession>A0A6A6BXF3</accession>
<dbReference type="GO" id="GO:0005739">
    <property type="term" value="C:mitochondrion"/>
    <property type="evidence" value="ECO:0007669"/>
    <property type="project" value="TreeGrafter"/>
</dbReference>
<evidence type="ECO:0000256" key="7">
    <source>
        <dbReference type="PIRSR" id="PIRSR000239-1"/>
    </source>
</evidence>
<name>A0A6A6BXF3_9PEZI</name>
<dbReference type="EMBL" id="ML995474">
    <property type="protein sequence ID" value="KAF2147411.1"/>
    <property type="molecule type" value="Genomic_DNA"/>
</dbReference>
<evidence type="ECO:0000256" key="5">
    <source>
        <dbReference type="ARBA" id="ARBA00025719"/>
    </source>
</evidence>
<comment type="similarity">
    <text evidence="5">Belongs to the peroxiredoxin family. Prx6 subfamily.</text>
</comment>
<evidence type="ECO:0000256" key="3">
    <source>
        <dbReference type="ARBA" id="ARBA00023002"/>
    </source>
</evidence>
<gene>
    <name evidence="9" type="ORF">K452DRAFT_240851</name>
</gene>
<feature type="domain" description="Thioredoxin" evidence="8">
    <location>
        <begin position="51"/>
        <end position="214"/>
    </location>
</feature>
<dbReference type="InterPro" id="IPR036249">
    <property type="entry name" value="Thioredoxin-like_sf"/>
</dbReference>
<evidence type="ECO:0000256" key="4">
    <source>
        <dbReference type="ARBA" id="ARBA00023284"/>
    </source>
</evidence>
<dbReference type="FunFam" id="3.40.30.10:FF:000011">
    <property type="entry name" value="Peroxiredoxin PRX1"/>
    <property type="match status" value="1"/>
</dbReference>
<dbReference type="SUPFAM" id="SSF52833">
    <property type="entry name" value="Thioredoxin-like"/>
    <property type="match status" value="1"/>
</dbReference>
<organism evidence="9 10">
    <name type="scientific">Aplosporella prunicola CBS 121167</name>
    <dbReference type="NCBI Taxonomy" id="1176127"/>
    <lineage>
        <taxon>Eukaryota</taxon>
        <taxon>Fungi</taxon>
        <taxon>Dikarya</taxon>
        <taxon>Ascomycota</taxon>
        <taxon>Pezizomycotina</taxon>
        <taxon>Dothideomycetes</taxon>
        <taxon>Dothideomycetes incertae sedis</taxon>
        <taxon>Botryosphaeriales</taxon>
        <taxon>Aplosporellaceae</taxon>
        <taxon>Aplosporella</taxon>
    </lineage>
</organism>
<dbReference type="PANTHER" id="PTHR43503">
    <property type="entry name" value="MCG48959-RELATED"/>
    <property type="match status" value="1"/>
</dbReference>
<dbReference type="Gene3D" id="3.30.1020.10">
    <property type="entry name" value="Antioxidant, Horf6, Chain A, domain2"/>
    <property type="match status" value="1"/>
</dbReference>
<dbReference type="GO" id="GO:0008379">
    <property type="term" value="F:thioredoxin peroxidase activity"/>
    <property type="evidence" value="ECO:0007669"/>
    <property type="project" value="TreeGrafter"/>
</dbReference>
<dbReference type="GO" id="GO:0034599">
    <property type="term" value="P:cellular response to oxidative stress"/>
    <property type="evidence" value="ECO:0007669"/>
    <property type="project" value="TreeGrafter"/>
</dbReference>
<dbReference type="OrthoDB" id="2996783at2759"/>
<dbReference type="InterPro" id="IPR013766">
    <property type="entry name" value="Thioredoxin_domain"/>
</dbReference>
<dbReference type="AlphaFoldDB" id="A0A6A6BXF3"/>
<dbReference type="CDD" id="cd03016">
    <property type="entry name" value="PRX_1cys"/>
    <property type="match status" value="1"/>
</dbReference>
<dbReference type="PIRSF" id="PIRSF000239">
    <property type="entry name" value="AHPC"/>
    <property type="match status" value="1"/>
</dbReference>
<dbReference type="Proteomes" id="UP000799438">
    <property type="component" value="Unassembled WGS sequence"/>
</dbReference>
<evidence type="ECO:0000256" key="1">
    <source>
        <dbReference type="ARBA" id="ARBA00022559"/>
    </source>
</evidence>
<keyword evidence="3 6" id="KW-0560">Oxidoreductase</keyword>
<comment type="function">
    <text evidence="6">Thiol-specific peroxidase that catalyzes the reduction of hydrogen peroxide and organic hydroperoxides to water and alcohols, respectively.</text>
</comment>
<dbReference type="Gene3D" id="3.40.30.10">
    <property type="entry name" value="Glutaredoxin"/>
    <property type="match status" value="1"/>
</dbReference>
<sequence length="264" mass="29296">MASYVSRAAPRAFNASLRAAVRPQAVLQRAQRPAQPLFRRFIQVPAEQPRLRLGSVAPNFKAKTTGGELDFHQWIGNSWAVLFSHPADFTPVCTTELGAFAKLKNEFDARGVKMIGLSANDLGSHDQWVADINEVCSTNVQFPIIADADRKVAFLYDMVTEDDMKNIESKGLPFTIRSVFVIDPSKKIRLMMIYPASTGRNTSEVLRVIDSLQLGDKKGVVTPIDWQAGEDVIVPPSVSTADAKKKFGEVRELKPYLRYTNVGK</sequence>
<dbReference type="Pfam" id="PF10417">
    <property type="entry name" value="1-cysPrx_C"/>
    <property type="match status" value="1"/>
</dbReference>
<keyword evidence="2 6" id="KW-0049">Antioxidant</keyword>
<dbReference type="GO" id="GO:0045454">
    <property type="term" value="P:cell redox homeostasis"/>
    <property type="evidence" value="ECO:0007669"/>
    <property type="project" value="TreeGrafter"/>
</dbReference>
<reference evidence="9" key="1">
    <citation type="journal article" date="2020" name="Stud. Mycol.">
        <title>101 Dothideomycetes genomes: a test case for predicting lifestyles and emergence of pathogens.</title>
        <authorList>
            <person name="Haridas S."/>
            <person name="Albert R."/>
            <person name="Binder M."/>
            <person name="Bloem J."/>
            <person name="Labutti K."/>
            <person name="Salamov A."/>
            <person name="Andreopoulos B."/>
            <person name="Baker S."/>
            <person name="Barry K."/>
            <person name="Bills G."/>
            <person name="Bluhm B."/>
            <person name="Cannon C."/>
            <person name="Castanera R."/>
            <person name="Culley D."/>
            <person name="Daum C."/>
            <person name="Ezra D."/>
            <person name="Gonzalez J."/>
            <person name="Henrissat B."/>
            <person name="Kuo A."/>
            <person name="Liang C."/>
            <person name="Lipzen A."/>
            <person name="Lutzoni F."/>
            <person name="Magnuson J."/>
            <person name="Mondo S."/>
            <person name="Nolan M."/>
            <person name="Ohm R."/>
            <person name="Pangilinan J."/>
            <person name="Park H.-J."/>
            <person name="Ramirez L."/>
            <person name="Alfaro M."/>
            <person name="Sun H."/>
            <person name="Tritt A."/>
            <person name="Yoshinaga Y."/>
            <person name="Zwiers L.-H."/>
            <person name="Turgeon B."/>
            <person name="Goodwin S."/>
            <person name="Spatafora J."/>
            <person name="Crous P."/>
            <person name="Grigoriev I."/>
        </authorList>
    </citation>
    <scope>NUCLEOTIDE SEQUENCE</scope>
    <source>
        <strain evidence="9">CBS 121167</strain>
    </source>
</reference>